<reference evidence="15" key="1">
    <citation type="submission" date="2019-08" db="EMBL/GenBank/DDBJ databases">
        <authorList>
            <person name="Kucharzyk K."/>
            <person name="Murdoch R.W."/>
            <person name="Higgins S."/>
            <person name="Loffler F."/>
        </authorList>
    </citation>
    <scope>NUCLEOTIDE SEQUENCE</scope>
</reference>
<proteinExistence type="inferred from homology"/>
<evidence type="ECO:0000256" key="4">
    <source>
        <dbReference type="ARBA" id="ARBA00006825"/>
    </source>
</evidence>
<comment type="cofactor">
    <cofactor evidence="1">
        <name>Mn(2+)</name>
        <dbReference type="ChEBI" id="CHEBI:29035"/>
    </cofactor>
</comment>
<dbReference type="GO" id="GO:0051484">
    <property type="term" value="P:isopentenyl diphosphate biosynthetic process, methylerythritol 4-phosphate pathway involved in terpenoid biosynthetic process"/>
    <property type="evidence" value="ECO:0007669"/>
    <property type="project" value="TreeGrafter"/>
</dbReference>
<evidence type="ECO:0000256" key="3">
    <source>
        <dbReference type="ARBA" id="ARBA00005094"/>
    </source>
</evidence>
<evidence type="ECO:0000256" key="7">
    <source>
        <dbReference type="ARBA" id="ARBA00022857"/>
    </source>
</evidence>
<dbReference type="GO" id="GO:0030145">
    <property type="term" value="F:manganese ion binding"/>
    <property type="evidence" value="ECO:0007669"/>
    <property type="project" value="TreeGrafter"/>
</dbReference>
<dbReference type="SUPFAM" id="SSF69055">
    <property type="entry name" value="1-deoxy-D-xylulose-5-phosphate reductoisomerase, C-terminal domain"/>
    <property type="match status" value="1"/>
</dbReference>
<evidence type="ECO:0000256" key="6">
    <source>
        <dbReference type="ARBA" id="ARBA00022723"/>
    </source>
</evidence>
<dbReference type="UniPathway" id="UPA00056">
    <property type="reaction ID" value="UER00092"/>
</dbReference>
<dbReference type="GO" id="GO:0070402">
    <property type="term" value="F:NADPH binding"/>
    <property type="evidence" value="ECO:0007669"/>
    <property type="project" value="InterPro"/>
</dbReference>
<keyword evidence="7" id="KW-0521">NADP</keyword>
<dbReference type="PANTHER" id="PTHR30525">
    <property type="entry name" value="1-DEOXY-D-XYLULOSE 5-PHOSPHATE REDUCTOISOMERASE"/>
    <property type="match status" value="1"/>
</dbReference>
<dbReference type="EC" id="1.1.1.267" evidence="5"/>
<comment type="similarity">
    <text evidence="4">Belongs to the DXR family.</text>
</comment>
<keyword evidence="9" id="KW-0464">Manganese</keyword>
<accession>A0A644VI60</accession>
<dbReference type="SUPFAM" id="SSF51735">
    <property type="entry name" value="NAD(P)-binding Rossmann-fold domains"/>
    <property type="match status" value="1"/>
</dbReference>
<organism evidence="15">
    <name type="scientific">bioreactor metagenome</name>
    <dbReference type="NCBI Taxonomy" id="1076179"/>
    <lineage>
        <taxon>unclassified sequences</taxon>
        <taxon>metagenomes</taxon>
        <taxon>ecological metagenomes</taxon>
    </lineage>
</organism>
<dbReference type="AlphaFoldDB" id="A0A644VI60"/>
<keyword evidence="8 15" id="KW-0560">Oxidoreductase</keyword>
<dbReference type="FunFam" id="3.40.50.720:FF:000045">
    <property type="entry name" value="1-deoxy-D-xylulose 5-phosphate reductoisomerase"/>
    <property type="match status" value="1"/>
</dbReference>
<evidence type="ECO:0000256" key="2">
    <source>
        <dbReference type="ARBA" id="ARBA00001946"/>
    </source>
</evidence>
<dbReference type="InterPro" id="IPR003821">
    <property type="entry name" value="DXP_reductoisomerase"/>
</dbReference>
<evidence type="ECO:0000313" key="15">
    <source>
        <dbReference type="EMBL" id="MPL91018.1"/>
    </source>
</evidence>
<feature type="domain" description="1-deoxy-D-xylulose 5-phosphate reductoisomerase N-terminal" evidence="12">
    <location>
        <begin position="8"/>
        <end position="134"/>
    </location>
</feature>
<keyword evidence="6" id="KW-0479">Metal-binding</keyword>
<dbReference type="InterPro" id="IPR026877">
    <property type="entry name" value="DXPR_C"/>
</dbReference>
<evidence type="ECO:0000256" key="9">
    <source>
        <dbReference type="ARBA" id="ARBA00023211"/>
    </source>
</evidence>
<dbReference type="SUPFAM" id="SSF55347">
    <property type="entry name" value="Glyceraldehyde-3-phosphate dehydrogenase-like, C-terminal domain"/>
    <property type="match status" value="1"/>
</dbReference>
<comment type="cofactor">
    <cofactor evidence="2">
        <name>Mg(2+)</name>
        <dbReference type="ChEBI" id="CHEBI:18420"/>
    </cofactor>
</comment>
<evidence type="ECO:0000256" key="5">
    <source>
        <dbReference type="ARBA" id="ARBA00012366"/>
    </source>
</evidence>
<evidence type="ECO:0000259" key="12">
    <source>
        <dbReference type="Pfam" id="PF02670"/>
    </source>
</evidence>
<dbReference type="HAMAP" id="MF_00183">
    <property type="entry name" value="DXP_reductoisom"/>
    <property type="match status" value="1"/>
</dbReference>
<keyword evidence="15" id="KW-0413">Isomerase</keyword>
<dbReference type="EMBL" id="VSSQ01000318">
    <property type="protein sequence ID" value="MPL91018.1"/>
    <property type="molecule type" value="Genomic_DNA"/>
</dbReference>
<dbReference type="Gene3D" id="3.40.50.720">
    <property type="entry name" value="NAD(P)-binding Rossmann-like Domain"/>
    <property type="match status" value="1"/>
</dbReference>
<evidence type="ECO:0000259" key="14">
    <source>
        <dbReference type="Pfam" id="PF13288"/>
    </source>
</evidence>
<evidence type="ECO:0000256" key="1">
    <source>
        <dbReference type="ARBA" id="ARBA00001936"/>
    </source>
</evidence>
<protein>
    <recommendedName>
        <fullName evidence="5">1-deoxy-D-xylulose-5-phosphate reductoisomerase</fullName>
        <ecNumber evidence="5">1.1.1.267</ecNumber>
    </recommendedName>
</protein>
<dbReference type="Pfam" id="PF13288">
    <property type="entry name" value="DXPR_C"/>
    <property type="match status" value="1"/>
</dbReference>
<dbReference type="GO" id="GO:0016853">
    <property type="term" value="F:isomerase activity"/>
    <property type="evidence" value="ECO:0007669"/>
    <property type="project" value="UniProtKB-KW"/>
</dbReference>
<dbReference type="PIRSF" id="PIRSF006205">
    <property type="entry name" value="Dxp_reductismrs"/>
    <property type="match status" value="1"/>
</dbReference>
<comment type="caution">
    <text evidence="15">The sequence shown here is derived from an EMBL/GenBank/DDBJ whole genome shotgun (WGS) entry which is preliminary data.</text>
</comment>
<comment type="catalytic activity">
    <reaction evidence="11">
        <text>2-C-methyl-D-erythritol 4-phosphate + NADP(+) = 1-deoxy-D-xylulose 5-phosphate + NADPH + H(+)</text>
        <dbReference type="Rhea" id="RHEA:13717"/>
        <dbReference type="ChEBI" id="CHEBI:15378"/>
        <dbReference type="ChEBI" id="CHEBI:57783"/>
        <dbReference type="ChEBI" id="CHEBI:57792"/>
        <dbReference type="ChEBI" id="CHEBI:58262"/>
        <dbReference type="ChEBI" id="CHEBI:58349"/>
        <dbReference type="EC" id="1.1.1.267"/>
    </reaction>
    <physiologicalReaction direction="right-to-left" evidence="11">
        <dbReference type="Rhea" id="RHEA:13719"/>
    </physiologicalReaction>
</comment>
<feature type="domain" description="DXP reductoisomerase C-terminal" evidence="14">
    <location>
        <begin position="263"/>
        <end position="379"/>
    </location>
</feature>
<dbReference type="InterPro" id="IPR036169">
    <property type="entry name" value="DXPR_C_sf"/>
</dbReference>
<dbReference type="Pfam" id="PF02670">
    <property type="entry name" value="DXP_reductoisom"/>
    <property type="match status" value="1"/>
</dbReference>
<dbReference type="GO" id="GO:0030604">
    <property type="term" value="F:1-deoxy-D-xylulose-5-phosphate reductoisomerase activity"/>
    <property type="evidence" value="ECO:0007669"/>
    <property type="project" value="UniProtKB-EC"/>
</dbReference>
<sequence length="386" mass="42551">MAPLKKNIAILGSTGSIGTQALEVIEANPSLFEVYALTAGNNVDLLISQARRFQPEMVVIANEQLYPRLKEALADLPVKTFAGADAIAQIAEMEPVDIVLTAMVGYAGLKPTIHAAKAGKRIALANKETLVVAGELINELCQQYRATIIPVDSEHAAIFQCLVGEGNNPVEKLILTASGGPFRTYNWNELEHVTPAQALKHPNWDMGAKITIDSASMMNKGFEVIEAKWLFGVSPRQIEVVVHPQSIIHSMVQFADSSIKAQMGLPDMKLPIQYAFTYPERVSTNFPRLDFSLYPRFTFEKPDMERFRNLAFAYDAINRGGNMPCILNAANEVVVAAFLKEKTGFLEMSDIIESVMGKMSFISKPAYDDYVATDREARAMATSMIR</sequence>
<dbReference type="NCBIfam" id="NF009114">
    <property type="entry name" value="PRK12464.1"/>
    <property type="match status" value="1"/>
</dbReference>
<dbReference type="InterPro" id="IPR036291">
    <property type="entry name" value="NAD(P)-bd_dom_sf"/>
</dbReference>
<gene>
    <name evidence="15" type="primary">dxr_12</name>
    <name evidence="15" type="ORF">SDC9_37077</name>
</gene>
<dbReference type="Pfam" id="PF08436">
    <property type="entry name" value="DXP_redisom_C"/>
    <property type="match status" value="1"/>
</dbReference>
<evidence type="ECO:0000256" key="11">
    <source>
        <dbReference type="ARBA" id="ARBA00048543"/>
    </source>
</evidence>
<evidence type="ECO:0000256" key="8">
    <source>
        <dbReference type="ARBA" id="ARBA00023002"/>
    </source>
</evidence>
<name>A0A644VI60_9ZZZZ</name>
<dbReference type="PANTHER" id="PTHR30525:SF0">
    <property type="entry name" value="1-DEOXY-D-XYLULOSE 5-PHOSPHATE REDUCTOISOMERASE, CHLOROPLASTIC"/>
    <property type="match status" value="1"/>
</dbReference>
<keyword evidence="10" id="KW-0414">Isoprene biosynthesis</keyword>
<evidence type="ECO:0000259" key="13">
    <source>
        <dbReference type="Pfam" id="PF08436"/>
    </source>
</evidence>
<dbReference type="NCBIfam" id="TIGR00243">
    <property type="entry name" value="Dxr"/>
    <property type="match status" value="1"/>
</dbReference>
<feature type="domain" description="1-deoxy-D-xylulose 5-phosphate reductoisomerase C-terminal" evidence="13">
    <location>
        <begin position="148"/>
        <end position="231"/>
    </location>
</feature>
<evidence type="ECO:0000256" key="10">
    <source>
        <dbReference type="ARBA" id="ARBA00023229"/>
    </source>
</evidence>
<dbReference type="Gene3D" id="1.10.1740.10">
    <property type="match status" value="1"/>
</dbReference>
<dbReference type="InterPro" id="IPR013644">
    <property type="entry name" value="DXP_reductoisomerase_C"/>
</dbReference>
<dbReference type="InterPro" id="IPR013512">
    <property type="entry name" value="DXP_reductoisomerase_N"/>
</dbReference>
<comment type="pathway">
    <text evidence="3">Isoprenoid biosynthesis; isopentenyl diphosphate biosynthesis via DXP pathway; isopentenyl diphosphate from 1-deoxy-D-xylulose 5-phosphate: step 1/6.</text>
</comment>